<keyword evidence="4" id="KW-0342">GTP-binding</keyword>
<dbReference type="InterPro" id="IPR000795">
    <property type="entry name" value="T_Tr_GTP-bd_dom"/>
</dbReference>
<dbReference type="SMART" id="SM00889">
    <property type="entry name" value="EFG_IV"/>
    <property type="match status" value="1"/>
</dbReference>
<dbReference type="InterPro" id="IPR020568">
    <property type="entry name" value="Ribosomal_Su5_D2-typ_SF"/>
</dbReference>
<dbReference type="InterPro" id="IPR053905">
    <property type="entry name" value="EF-G-like_DII"/>
</dbReference>
<dbReference type="Pfam" id="PF22042">
    <property type="entry name" value="EF-G_D2"/>
    <property type="match status" value="1"/>
</dbReference>
<gene>
    <name evidence="7" type="ORF">WDJ61_03315</name>
</gene>
<comment type="function">
    <text evidence="1">Abolishes the inhibitory effect of tetracyclin on protein synthesis by a non-covalent modification of the ribosomes.</text>
</comment>
<dbReference type="InterPro" id="IPR014721">
    <property type="entry name" value="Ribsml_uS5_D2-typ_fold_subgr"/>
</dbReference>
<dbReference type="NCBIfam" id="TIGR00231">
    <property type="entry name" value="small_GTP"/>
    <property type="match status" value="1"/>
</dbReference>
<dbReference type="Gene3D" id="3.30.230.10">
    <property type="match status" value="1"/>
</dbReference>
<dbReference type="SUPFAM" id="SSF50447">
    <property type="entry name" value="Translation proteins"/>
    <property type="match status" value="1"/>
</dbReference>
<keyword evidence="5" id="KW-0046">Antibiotic resistance</keyword>
<dbReference type="Proteomes" id="UP001387364">
    <property type="component" value="Chromosome"/>
</dbReference>
<dbReference type="EMBL" id="CP147404">
    <property type="protein sequence ID" value="WXB93692.1"/>
    <property type="molecule type" value="Genomic_DNA"/>
</dbReference>
<keyword evidence="2" id="KW-0547">Nucleotide-binding</keyword>
<feature type="domain" description="Tr-type G" evidence="6">
    <location>
        <begin position="1"/>
        <end position="236"/>
    </location>
</feature>
<proteinExistence type="predicted"/>
<organism evidence="7 8">
    <name type="scientific">Bacillus kandeliae</name>
    <dbReference type="NCBI Taxonomy" id="3129297"/>
    <lineage>
        <taxon>Bacteria</taxon>
        <taxon>Bacillati</taxon>
        <taxon>Bacillota</taxon>
        <taxon>Bacilli</taxon>
        <taxon>Bacillales</taxon>
        <taxon>Bacillaceae</taxon>
        <taxon>Bacillus</taxon>
    </lineage>
</organism>
<dbReference type="InterPro" id="IPR027417">
    <property type="entry name" value="P-loop_NTPase"/>
</dbReference>
<dbReference type="PANTHER" id="PTHR43261">
    <property type="entry name" value="TRANSLATION ELONGATION FACTOR G-RELATED"/>
    <property type="match status" value="1"/>
</dbReference>
<dbReference type="Gene3D" id="3.30.70.240">
    <property type="match status" value="1"/>
</dbReference>
<reference evidence="7 8" key="1">
    <citation type="submission" date="2024-02" db="EMBL/GenBank/DDBJ databases">
        <title>Seven novel Bacillus-like species.</title>
        <authorList>
            <person name="Liu G."/>
        </authorList>
    </citation>
    <scope>NUCLEOTIDE SEQUENCE [LARGE SCALE GENOMIC DNA]</scope>
    <source>
        <strain evidence="7 8">FJAT-52991</strain>
    </source>
</reference>
<evidence type="ECO:0000259" key="6">
    <source>
        <dbReference type="PROSITE" id="PS51722"/>
    </source>
</evidence>
<evidence type="ECO:0000256" key="5">
    <source>
        <dbReference type="ARBA" id="ARBA00023251"/>
    </source>
</evidence>
<dbReference type="InterPro" id="IPR005517">
    <property type="entry name" value="Transl_elong_EFG/EF2_IV"/>
</dbReference>
<dbReference type="SMART" id="SM00838">
    <property type="entry name" value="EFG_C"/>
    <property type="match status" value="1"/>
</dbReference>
<accession>A0ABZ2N7W8</accession>
<dbReference type="InterPro" id="IPR000640">
    <property type="entry name" value="EFG_V-like"/>
</dbReference>
<dbReference type="RefSeq" id="WP_338753134.1">
    <property type="nucleotide sequence ID" value="NZ_CP147404.1"/>
</dbReference>
<dbReference type="Pfam" id="PF03764">
    <property type="entry name" value="EFG_IV"/>
    <property type="match status" value="1"/>
</dbReference>
<dbReference type="InterPro" id="IPR005225">
    <property type="entry name" value="Small_GTP-bd"/>
</dbReference>
<dbReference type="Pfam" id="PF00009">
    <property type="entry name" value="GTP_EFTU"/>
    <property type="match status" value="1"/>
</dbReference>
<dbReference type="SUPFAM" id="SSF52540">
    <property type="entry name" value="P-loop containing nucleoside triphosphate hydrolases"/>
    <property type="match status" value="1"/>
</dbReference>
<dbReference type="SUPFAM" id="SSF54980">
    <property type="entry name" value="EF-G C-terminal domain-like"/>
    <property type="match status" value="2"/>
</dbReference>
<dbReference type="PRINTS" id="PR00315">
    <property type="entry name" value="ELONGATNFCT"/>
</dbReference>
<dbReference type="Gene3D" id="3.40.50.300">
    <property type="entry name" value="P-loop containing nucleotide triphosphate hydrolases"/>
    <property type="match status" value="1"/>
</dbReference>
<evidence type="ECO:0000313" key="7">
    <source>
        <dbReference type="EMBL" id="WXB93692.1"/>
    </source>
</evidence>
<evidence type="ECO:0000256" key="2">
    <source>
        <dbReference type="ARBA" id="ARBA00022741"/>
    </source>
</evidence>
<dbReference type="InterPro" id="IPR035650">
    <property type="entry name" value="Tet_C"/>
</dbReference>
<dbReference type="PROSITE" id="PS51722">
    <property type="entry name" value="G_TR_2"/>
    <property type="match status" value="1"/>
</dbReference>
<evidence type="ECO:0000256" key="3">
    <source>
        <dbReference type="ARBA" id="ARBA00022917"/>
    </source>
</evidence>
<dbReference type="SUPFAM" id="SSF54211">
    <property type="entry name" value="Ribosomal protein S5 domain 2-like"/>
    <property type="match status" value="1"/>
</dbReference>
<dbReference type="InterPro" id="IPR009000">
    <property type="entry name" value="Transl_B-barrel_sf"/>
</dbReference>
<evidence type="ECO:0000256" key="1">
    <source>
        <dbReference type="ARBA" id="ARBA00003987"/>
    </source>
</evidence>
<name>A0ABZ2N7W8_9BACI</name>
<evidence type="ECO:0000313" key="8">
    <source>
        <dbReference type="Proteomes" id="UP001387364"/>
    </source>
</evidence>
<keyword evidence="8" id="KW-1185">Reference proteome</keyword>
<dbReference type="PANTHER" id="PTHR43261:SF1">
    <property type="entry name" value="RIBOSOME-RELEASING FACTOR 2, MITOCHONDRIAL"/>
    <property type="match status" value="1"/>
</dbReference>
<dbReference type="Gene3D" id="3.30.70.870">
    <property type="entry name" value="Elongation Factor G (Translational Gtpase), domain 3"/>
    <property type="match status" value="1"/>
</dbReference>
<dbReference type="InterPro" id="IPR035647">
    <property type="entry name" value="EFG_III/V"/>
</dbReference>
<dbReference type="CDD" id="cd03711">
    <property type="entry name" value="Tet_C"/>
    <property type="match status" value="1"/>
</dbReference>
<dbReference type="PRINTS" id="PR01037">
    <property type="entry name" value="TCRTETOQM"/>
</dbReference>
<sequence length="651" mass="73185">MNKTIGILAHVDAGKTTFSEQLLYHTKSIKQRGRVDHQEAFLDHHALERQRGITVFADQAVMTYCDSTYYLIDNPGHVDFSSEMERSIQVLDYAIVLISAVEGIEGHTETVWQLLRKHNIPTFFFINKIDRIGADIDRVLEELQSEFSPDICEIADSFHPNKMNEEMIEFLAERDEQLLEQYMEEGYQPDLWLATMKKSIQNNQLFPCASGSALQDLGVSEFFDVFDQLTDTHFPEAEPFSGRVYKVRHEDNGTRITFIKALSGTLRVRDEINYSGGTEKITQIRKYNGQKFQAVDQVVAGELFAVVGLSKAAAGDGVGALTEKAVYEMVPTLKSKVNNETNLHIKEVLRCFQLLDAEDPSLAVTWDEHLQEIHIHVMGPIQLEVLKQVIQERFGFDVSFAEPNILYKETIETAVKGYGHFEPLGHYAEVHLTLEPAARNSGISFENTCHANDLPVGNQNLVRHHLFEKEHRGLLAGSPLTDVKVTLLTGRAHSKHTSGGDFREATIRALRQGLEKATNILLEPVYQFKIKVDVDQMGKVLADIQTAHGSFDPPMTEGNKAILTGKVPVATFMHYSTELVAFTQGKGRIHLNFGGYDRCHNEAEVIEKIAYNKDADPDYTSSSIFCSKGQGYSVPWDQVEGACHCSIFVEK</sequence>
<protein>
    <submittedName>
        <fullName evidence="7">Translation factor GTPase family protein</fullName>
    </submittedName>
</protein>
<evidence type="ECO:0000256" key="4">
    <source>
        <dbReference type="ARBA" id="ARBA00023134"/>
    </source>
</evidence>
<dbReference type="Gene3D" id="2.40.30.10">
    <property type="entry name" value="Translation factors"/>
    <property type="match status" value="1"/>
</dbReference>
<dbReference type="Pfam" id="PF00679">
    <property type="entry name" value="EFG_C"/>
    <property type="match status" value="1"/>
</dbReference>
<keyword evidence="3" id="KW-0648">Protein biosynthesis</keyword>